<accession>A0A0N5B7M3</accession>
<dbReference type="STRING" id="174720.A0A0N5B7M3"/>
<proteinExistence type="predicted"/>
<evidence type="ECO:0000313" key="3">
    <source>
        <dbReference type="WBParaSite" id="SPAL_0000204800.1"/>
    </source>
</evidence>
<dbReference type="WBParaSite" id="SPAL_0000204800.1">
    <property type="protein sequence ID" value="SPAL_0000204800.1"/>
    <property type="gene ID" value="SPAL_0000204800"/>
</dbReference>
<dbReference type="PANTHER" id="PTHR46599:SF3">
    <property type="entry name" value="PIGGYBAC TRANSPOSABLE ELEMENT-DERIVED PROTEIN 4"/>
    <property type="match status" value="1"/>
</dbReference>
<reference evidence="3" key="1">
    <citation type="submission" date="2017-02" db="UniProtKB">
        <authorList>
            <consortium name="WormBaseParasite"/>
        </authorList>
    </citation>
    <scope>IDENTIFICATION</scope>
</reference>
<protein>
    <submittedName>
        <fullName evidence="3">DDE_Tnp_1_7 domain-containing protein</fullName>
    </submittedName>
</protein>
<dbReference type="Pfam" id="PF13843">
    <property type="entry name" value="DDE_Tnp_1_7"/>
    <property type="match status" value="1"/>
</dbReference>
<evidence type="ECO:0000259" key="1">
    <source>
        <dbReference type="Pfam" id="PF13843"/>
    </source>
</evidence>
<keyword evidence="2" id="KW-1185">Reference proteome</keyword>
<dbReference type="InterPro" id="IPR029526">
    <property type="entry name" value="PGBD"/>
</dbReference>
<sequence length="156" mass="18323">MAMQYPYLGKESLEEKEKEKLGTEVVKKLTNNYIGDHRTVYMDSFFSDFDLSQYLLQNKMYSVGTCNSNRRFIPTTFKKNSRKRDIGAVYVYHDQMTLVNFKEKKNRNAVNVISTKHIGLQKEEVLPNIVKNYRKYMGGVDRFDQLCGNYTVQRCS</sequence>
<name>A0A0N5B7M3_STREA</name>
<dbReference type="AlphaFoldDB" id="A0A0N5B7M3"/>
<organism evidence="2 3">
    <name type="scientific">Strongyloides papillosus</name>
    <name type="common">Intestinal threadworm</name>
    <dbReference type="NCBI Taxonomy" id="174720"/>
    <lineage>
        <taxon>Eukaryota</taxon>
        <taxon>Metazoa</taxon>
        <taxon>Ecdysozoa</taxon>
        <taxon>Nematoda</taxon>
        <taxon>Chromadorea</taxon>
        <taxon>Rhabditida</taxon>
        <taxon>Tylenchina</taxon>
        <taxon>Panagrolaimomorpha</taxon>
        <taxon>Strongyloidoidea</taxon>
        <taxon>Strongyloididae</taxon>
        <taxon>Strongyloides</taxon>
    </lineage>
</organism>
<evidence type="ECO:0000313" key="2">
    <source>
        <dbReference type="Proteomes" id="UP000046392"/>
    </source>
</evidence>
<dbReference type="Proteomes" id="UP000046392">
    <property type="component" value="Unplaced"/>
</dbReference>
<dbReference type="PANTHER" id="PTHR46599">
    <property type="entry name" value="PIGGYBAC TRANSPOSABLE ELEMENT-DERIVED PROTEIN 4"/>
    <property type="match status" value="1"/>
</dbReference>
<feature type="domain" description="PiggyBac transposable element-derived protein" evidence="1">
    <location>
        <begin position="6"/>
        <end position="154"/>
    </location>
</feature>